<sequence>MSAMWTTNRMCILSHLEHFLFLSMQGRNTLAPSTTSQFLRFNLQNTQNPQHLINLNSPKHPNQFNHPLALKIMGVLTYRDEHTSSDLSARILKASIVDSRNLMAKLLPDAIKSIEYSSLSKVIVGLQALSRLTMLEEMVYQTRLKYEKVSFEIKFEGLPDGGTISKTITTIHTHGDLGSRKKSSKQGGGTF</sequence>
<proteinExistence type="predicted"/>
<dbReference type="EMBL" id="PKPP01001370">
    <property type="protein sequence ID" value="PWA83255.1"/>
    <property type="molecule type" value="Genomic_DNA"/>
</dbReference>
<dbReference type="SUPFAM" id="SSF55961">
    <property type="entry name" value="Bet v1-like"/>
    <property type="match status" value="1"/>
</dbReference>
<accession>A0A2U1PBX0</accession>
<comment type="caution">
    <text evidence="1">The sequence shown here is derived from an EMBL/GenBank/DDBJ whole genome shotgun (WGS) entry which is preliminary data.</text>
</comment>
<dbReference type="AlphaFoldDB" id="A0A2U1PBX0"/>
<dbReference type="OrthoDB" id="1500546at2759"/>
<name>A0A2U1PBX0_ARTAN</name>
<gene>
    <name evidence="1" type="ORF">CTI12_AA170370</name>
</gene>
<reference evidence="1 2" key="1">
    <citation type="journal article" date="2018" name="Mol. Plant">
        <title>The genome of Artemisia annua provides insight into the evolution of Asteraceae family and artemisinin biosynthesis.</title>
        <authorList>
            <person name="Shen Q."/>
            <person name="Zhang L."/>
            <person name="Liao Z."/>
            <person name="Wang S."/>
            <person name="Yan T."/>
            <person name="Shi P."/>
            <person name="Liu M."/>
            <person name="Fu X."/>
            <person name="Pan Q."/>
            <person name="Wang Y."/>
            <person name="Lv Z."/>
            <person name="Lu X."/>
            <person name="Zhang F."/>
            <person name="Jiang W."/>
            <person name="Ma Y."/>
            <person name="Chen M."/>
            <person name="Hao X."/>
            <person name="Li L."/>
            <person name="Tang Y."/>
            <person name="Lv G."/>
            <person name="Zhou Y."/>
            <person name="Sun X."/>
            <person name="Brodelius P.E."/>
            <person name="Rose J.K.C."/>
            <person name="Tang K."/>
        </authorList>
    </citation>
    <scope>NUCLEOTIDE SEQUENCE [LARGE SCALE GENOMIC DNA]</scope>
    <source>
        <strain evidence="2">cv. Huhao1</strain>
        <tissue evidence="1">Leaf</tissue>
    </source>
</reference>
<evidence type="ECO:0000313" key="1">
    <source>
        <dbReference type="EMBL" id="PWA83255.1"/>
    </source>
</evidence>
<evidence type="ECO:0000313" key="2">
    <source>
        <dbReference type="Proteomes" id="UP000245207"/>
    </source>
</evidence>
<organism evidence="1 2">
    <name type="scientific">Artemisia annua</name>
    <name type="common">Sweet wormwood</name>
    <dbReference type="NCBI Taxonomy" id="35608"/>
    <lineage>
        <taxon>Eukaryota</taxon>
        <taxon>Viridiplantae</taxon>
        <taxon>Streptophyta</taxon>
        <taxon>Embryophyta</taxon>
        <taxon>Tracheophyta</taxon>
        <taxon>Spermatophyta</taxon>
        <taxon>Magnoliopsida</taxon>
        <taxon>eudicotyledons</taxon>
        <taxon>Gunneridae</taxon>
        <taxon>Pentapetalae</taxon>
        <taxon>asterids</taxon>
        <taxon>campanulids</taxon>
        <taxon>Asterales</taxon>
        <taxon>Asteraceae</taxon>
        <taxon>Asteroideae</taxon>
        <taxon>Anthemideae</taxon>
        <taxon>Artemisiinae</taxon>
        <taxon>Artemisia</taxon>
    </lineage>
</organism>
<keyword evidence="2" id="KW-1185">Reference proteome</keyword>
<dbReference type="Proteomes" id="UP000245207">
    <property type="component" value="Unassembled WGS sequence"/>
</dbReference>
<protein>
    <submittedName>
        <fullName evidence="1">START-like domain, Bet v I type allergen</fullName>
    </submittedName>
</protein>